<dbReference type="Pfam" id="PF00248">
    <property type="entry name" value="Aldo_ket_red"/>
    <property type="match status" value="1"/>
</dbReference>
<dbReference type="PROSITE" id="PS00063">
    <property type="entry name" value="ALDOKETO_REDUCTASE_3"/>
    <property type="match status" value="1"/>
</dbReference>
<feature type="active site" description="Proton donor" evidence="3">
    <location>
        <position position="55"/>
    </location>
</feature>
<evidence type="ECO:0000256" key="5">
    <source>
        <dbReference type="PIRSR" id="PIRSR000097-3"/>
    </source>
</evidence>
<feature type="domain" description="NADP-dependent oxidoreductase" evidence="6">
    <location>
        <begin position="32"/>
        <end position="265"/>
    </location>
</feature>
<dbReference type="InterPro" id="IPR018170">
    <property type="entry name" value="Aldo/ket_reductase_CS"/>
</dbReference>
<evidence type="ECO:0000259" key="6">
    <source>
        <dbReference type="Pfam" id="PF00248"/>
    </source>
</evidence>
<dbReference type="OrthoDB" id="416253at2759"/>
<organism evidence="7">
    <name type="scientific">Absidia glauca</name>
    <name type="common">Pin mould</name>
    <dbReference type="NCBI Taxonomy" id="4829"/>
    <lineage>
        <taxon>Eukaryota</taxon>
        <taxon>Fungi</taxon>
        <taxon>Fungi incertae sedis</taxon>
        <taxon>Mucoromycota</taxon>
        <taxon>Mucoromycotina</taxon>
        <taxon>Mucoromycetes</taxon>
        <taxon>Mucorales</taxon>
        <taxon>Cunninghamellaceae</taxon>
        <taxon>Absidia</taxon>
    </lineage>
</organism>
<dbReference type="PRINTS" id="PR00069">
    <property type="entry name" value="ALDKETRDTASE"/>
</dbReference>
<name>A0A163TIU1_ABSGL</name>
<dbReference type="Proteomes" id="UP000078561">
    <property type="component" value="Unassembled WGS sequence"/>
</dbReference>
<dbReference type="PANTHER" id="PTHR43827:SF13">
    <property type="entry name" value="ALDO_KETO REDUCTASE FAMILY PROTEIN"/>
    <property type="match status" value="1"/>
</dbReference>
<reference evidence="7" key="1">
    <citation type="submission" date="2016-04" db="EMBL/GenBank/DDBJ databases">
        <authorList>
            <person name="Evans L.H."/>
            <person name="Alamgir A."/>
            <person name="Owens N."/>
            <person name="Weber N.D."/>
            <person name="Virtaneva K."/>
            <person name="Barbian K."/>
            <person name="Babar A."/>
            <person name="Rosenke K."/>
        </authorList>
    </citation>
    <scope>NUCLEOTIDE SEQUENCE [LARGE SCALE GENOMIC DNA]</scope>
    <source>
        <strain evidence="7">CBS 101.48</strain>
    </source>
</reference>
<dbReference type="PROSITE" id="PS00798">
    <property type="entry name" value="ALDOKETO_REDUCTASE_1"/>
    <property type="match status" value="1"/>
</dbReference>
<keyword evidence="2" id="KW-0560">Oxidoreductase</keyword>
<sequence length="278" mass="31177">MALLSVASTLKLSRTSTIPCVGFGVYESGLGKETQNAVHWALEAGYRHIDTATVYRNEKDVGLAVKNSGIPREDIFVTTKLQESDQGYESTLSALETSLAKLKMDYVDLYLIHSPLRGKKLRLDSWKALEELKRSGKAKNIGVSNFGVHHLQQLLDHCEIKPAVNQIEITPYLQRNDIAKFCQEHDILIEAYSPLTRGEKLQDAPLVSVAEHYNKSTAQVLIRWALQKGYVPLPKSVTKSRIVSNADVFDFTLSEEDMAVLDSLDEHFVTEWDPTVCE</sequence>
<dbReference type="SUPFAM" id="SSF51430">
    <property type="entry name" value="NAD(P)-linked oxidoreductase"/>
    <property type="match status" value="1"/>
</dbReference>
<dbReference type="PROSITE" id="PS00062">
    <property type="entry name" value="ALDOKETO_REDUCTASE_2"/>
    <property type="match status" value="1"/>
</dbReference>
<dbReference type="PIRSF" id="PIRSF000097">
    <property type="entry name" value="AKR"/>
    <property type="match status" value="1"/>
</dbReference>
<dbReference type="FunCoup" id="A0A163TIU1">
    <property type="interactions" value="409"/>
</dbReference>
<dbReference type="STRING" id="4829.A0A163TIU1"/>
<dbReference type="InterPro" id="IPR036812">
    <property type="entry name" value="NAD(P)_OxRdtase_dom_sf"/>
</dbReference>
<protein>
    <recommendedName>
        <fullName evidence="6">NADP-dependent oxidoreductase domain-containing protein</fullName>
    </recommendedName>
</protein>
<dbReference type="InterPro" id="IPR023210">
    <property type="entry name" value="NADP_OxRdtase_dom"/>
</dbReference>
<evidence type="ECO:0000313" key="8">
    <source>
        <dbReference type="Proteomes" id="UP000078561"/>
    </source>
</evidence>
<evidence type="ECO:0000256" key="3">
    <source>
        <dbReference type="PIRSR" id="PIRSR000097-1"/>
    </source>
</evidence>
<dbReference type="PANTHER" id="PTHR43827">
    <property type="entry name" value="2,5-DIKETO-D-GLUCONIC ACID REDUCTASE"/>
    <property type="match status" value="1"/>
</dbReference>
<accession>A0A163TIU1</accession>
<feature type="site" description="Lowers pKa of active site Tyr" evidence="5">
    <location>
        <position position="80"/>
    </location>
</feature>
<dbReference type="InterPro" id="IPR020471">
    <property type="entry name" value="AKR"/>
</dbReference>
<dbReference type="GO" id="GO:0016491">
    <property type="term" value="F:oxidoreductase activity"/>
    <property type="evidence" value="ECO:0007669"/>
    <property type="project" value="UniProtKB-KW"/>
</dbReference>
<dbReference type="EMBL" id="LT554468">
    <property type="protein sequence ID" value="SAM05242.1"/>
    <property type="molecule type" value="Genomic_DNA"/>
</dbReference>
<proteinExistence type="inferred from homology"/>
<dbReference type="OMA" id="VHYPLAT"/>
<evidence type="ECO:0000256" key="4">
    <source>
        <dbReference type="PIRSR" id="PIRSR000097-2"/>
    </source>
</evidence>
<dbReference type="FunFam" id="3.20.20.100:FF:000015">
    <property type="entry name" value="Oxidoreductase, aldo/keto reductase family"/>
    <property type="match status" value="1"/>
</dbReference>
<comment type="similarity">
    <text evidence="1">Belongs to the aldo/keto reductase family.</text>
</comment>
<dbReference type="Gene3D" id="3.20.20.100">
    <property type="entry name" value="NADP-dependent oxidoreductase domain"/>
    <property type="match status" value="1"/>
</dbReference>
<feature type="binding site" evidence="4">
    <location>
        <position position="113"/>
    </location>
    <ligand>
        <name>substrate</name>
    </ligand>
</feature>
<evidence type="ECO:0000256" key="1">
    <source>
        <dbReference type="ARBA" id="ARBA00007905"/>
    </source>
</evidence>
<evidence type="ECO:0000256" key="2">
    <source>
        <dbReference type="ARBA" id="ARBA00023002"/>
    </source>
</evidence>
<keyword evidence="8" id="KW-1185">Reference proteome</keyword>
<dbReference type="InParanoid" id="A0A163TIU1"/>
<evidence type="ECO:0000313" key="7">
    <source>
        <dbReference type="EMBL" id="SAM05242.1"/>
    </source>
</evidence>
<dbReference type="CDD" id="cd19071">
    <property type="entry name" value="AKR_AKR1-5-like"/>
    <property type="match status" value="1"/>
</dbReference>
<dbReference type="AlphaFoldDB" id="A0A163TIU1"/>
<gene>
    <name evidence="7" type="primary">ABSGL_11117.1 scaffold 12295</name>
</gene>